<evidence type="ECO:0000256" key="4">
    <source>
        <dbReference type="ARBA" id="ARBA00022989"/>
    </source>
</evidence>
<feature type="transmembrane region" description="Helical" evidence="7">
    <location>
        <begin position="12"/>
        <end position="30"/>
    </location>
</feature>
<keyword evidence="4 7" id="KW-1133">Transmembrane helix</keyword>
<keyword evidence="9" id="KW-1185">Reference proteome</keyword>
<feature type="transmembrane region" description="Helical" evidence="7">
    <location>
        <begin position="84"/>
        <end position="100"/>
    </location>
</feature>
<reference evidence="8" key="1">
    <citation type="submission" date="2023-07" db="EMBL/GenBank/DDBJ databases">
        <title>Sequencing the genomes of 1000 actinobacteria strains.</title>
        <authorList>
            <person name="Klenk H.-P."/>
        </authorList>
    </citation>
    <scope>NUCLEOTIDE SEQUENCE</scope>
    <source>
        <strain evidence="8">DSM 44707</strain>
    </source>
</reference>
<feature type="region of interest" description="Disordered" evidence="6">
    <location>
        <begin position="319"/>
        <end position="371"/>
    </location>
</feature>
<dbReference type="PANTHER" id="PTHR30238:SF0">
    <property type="entry name" value="THYLAKOID MEMBRANE PROTEIN TERC, CHLOROPLASTIC"/>
    <property type="match status" value="1"/>
</dbReference>
<keyword evidence="3 7" id="KW-0812">Transmembrane</keyword>
<feature type="transmembrane region" description="Helical" evidence="7">
    <location>
        <begin position="202"/>
        <end position="225"/>
    </location>
</feature>
<feature type="transmembrane region" description="Helical" evidence="7">
    <location>
        <begin position="295"/>
        <end position="315"/>
    </location>
</feature>
<comment type="similarity">
    <text evidence="2">Belongs to the TerC family.</text>
</comment>
<evidence type="ECO:0000256" key="6">
    <source>
        <dbReference type="SAM" id="MobiDB-lite"/>
    </source>
</evidence>
<accession>A0AAE4CE22</accession>
<dbReference type="EMBL" id="JAVDYB010000001">
    <property type="protein sequence ID" value="MDR7281067.1"/>
    <property type="molecule type" value="Genomic_DNA"/>
</dbReference>
<keyword evidence="5 7" id="KW-0472">Membrane</keyword>
<evidence type="ECO:0000256" key="7">
    <source>
        <dbReference type="SAM" id="Phobius"/>
    </source>
</evidence>
<dbReference type="NCBIfam" id="TIGR03718">
    <property type="entry name" value="R_switched_Alx"/>
    <property type="match status" value="1"/>
</dbReference>
<evidence type="ECO:0000256" key="1">
    <source>
        <dbReference type="ARBA" id="ARBA00004141"/>
    </source>
</evidence>
<comment type="caution">
    <text evidence="8">The sequence shown here is derived from an EMBL/GenBank/DDBJ whole genome shotgun (WGS) entry which is preliminary data.</text>
</comment>
<feature type="transmembrane region" description="Helical" evidence="7">
    <location>
        <begin position="42"/>
        <end position="64"/>
    </location>
</feature>
<dbReference type="PANTHER" id="PTHR30238">
    <property type="entry name" value="MEMBRANE BOUND PREDICTED REDOX MODULATOR"/>
    <property type="match status" value="1"/>
</dbReference>
<dbReference type="InterPro" id="IPR022369">
    <property type="entry name" value="Integral_membrane_TerC_rswitch"/>
</dbReference>
<evidence type="ECO:0000256" key="2">
    <source>
        <dbReference type="ARBA" id="ARBA00007511"/>
    </source>
</evidence>
<protein>
    <submittedName>
        <fullName evidence="8">TerC family integral membrane protein</fullName>
    </submittedName>
</protein>
<dbReference type="AlphaFoldDB" id="A0AAE4CE22"/>
<evidence type="ECO:0000313" key="9">
    <source>
        <dbReference type="Proteomes" id="UP001183643"/>
    </source>
</evidence>
<gene>
    <name evidence="8" type="ORF">J2S41_007845</name>
</gene>
<organism evidence="8 9">
    <name type="scientific">Catenuloplanes atrovinosus</name>
    <dbReference type="NCBI Taxonomy" id="137266"/>
    <lineage>
        <taxon>Bacteria</taxon>
        <taxon>Bacillati</taxon>
        <taxon>Actinomycetota</taxon>
        <taxon>Actinomycetes</taxon>
        <taxon>Micromonosporales</taxon>
        <taxon>Micromonosporaceae</taxon>
        <taxon>Catenuloplanes</taxon>
    </lineage>
</organism>
<dbReference type="GO" id="GO:0016020">
    <property type="term" value="C:membrane"/>
    <property type="evidence" value="ECO:0007669"/>
    <property type="project" value="UniProtKB-SubCell"/>
</dbReference>
<sequence length="371" mass="40205">MHALDSIASPGLWAATIIGLLALLAVDVWLTRRPHEVAMGEALRWTAFYLALPFVFFGFLWWVYGGTPAIEFLTGFVVEKSLSVDNLFVFMLLLASFAVPPALSQRVLLYGIVGALLLRAVFIALGAGALATGTCVFLLFGAVLVWTAVRVLREAGQGPEATIDVDDMRTVRMLRRWLPVTKDYDGFKLVTRVDGRRALTPAALVVTAIFMTDIVFAVDSVPAVYGVTEDPYLVLATNAFALLGLRALYFVLHDALGRLRHLNYGLGVILAFIGVKLVLHWAHGSWSWVPEVPTTLSLAVIVLVLATVTATSLWTSRRVERRSDRGGRPGVSGEPADQRGDLVGHLVQGGEPGRGARVGAHGAGDQRRDLP</sequence>
<dbReference type="RefSeq" id="WP_310376003.1">
    <property type="nucleotide sequence ID" value="NZ_JAVDYB010000001.1"/>
</dbReference>
<comment type="subcellular location">
    <subcellularLocation>
        <location evidence="1">Membrane</location>
        <topology evidence="1">Multi-pass membrane protein</topology>
    </subcellularLocation>
</comment>
<dbReference type="InterPro" id="IPR005496">
    <property type="entry name" value="Integral_membrane_TerC"/>
</dbReference>
<name>A0AAE4CE22_9ACTN</name>
<evidence type="ECO:0000256" key="5">
    <source>
        <dbReference type="ARBA" id="ARBA00023136"/>
    </source>
</evidence>
<feature type="transmembrane region" description="Helical" evidence="7">
    <location>
        <begin position="131"/>
        <end position="149"/>
    </location>
</feature>
<feature type="transmembrane region" description="Helical" evidence="7">
    <location>
        <begin position="264"/>
        <end position="283"/>
    </location>
</feature>
<evidence type="ECO:0000256" key="3">
    <source>
        <dbReference type="ARBA" id="ARBA00022692"/>
    </source>
</evidence>
<dbReference type="Proteomes" id="UP001183643">
    <property type="component" value="Unassembled WGS sequence"/>
</dbReference>
<feature type="transmembrane region" description="Helical" evidence="7">
    <location>
        <begin position="231"/>
        <end position="252"/>
    </location>
</feature>
<dbReference type="Pfam" id="PF03741">
    <property type="entry name" value="TerC"/>
    <property type="match status" value="1"/>
</dbReference>
<proteinExistence type="inferred from homology"/>
<evidence type="ECO:0000313" key="8">
    <source>
        <dbReference type="EMBL" id="MDR7281067.1"/>
    </source>
</evidence>